<keyword evidence="1" id="KW-0812">Transmembrane</keyword>
<dbReference type="AlphaFoldDB" id="A0A9N9LIN8"/>
<reference evidence="2" key="1">
    <citation type="submission" date="2021-07" db="EMBL/GenBank/DDBJ databases">
        <authorList>
            <person name="Durling M."/>
        </authorList>
    </citation>
    <scope>NUCLEOTIDE SEQUENCE</scope>
</reference>
<proteinExistence type="predicted"/>
<gene>
    <name evidence="2" type="ORF">HYALB_00009503</name>
</gene>
<evidence type="ECO:0000313" key="3">
    <source>
        <dbReference type="Proteomes" id="UP000701801"/>
    </source>
</evidence>
<sequence length="174" mass="19301">MGQYTLKKLKAFRIKVADILASGACIIEHVTTPLCDKSTLTALLTFEQECSESYSKKGTAFNNMLKGKYFPLQDGEQKVSGGFRCQDPNHWLHSSFQILITILVASLTGIVGFWAGKSINHPDPASLLSNASHRFNKLNLTCGKLLLDRMSKFGTSTLRSPEVLRLKRRMPGNP</sequence>
<evidence type="ECO:0000313" key="2">
    <source>
        <dbReference type="EMBL" id="CAG8976190.1"/>
    </source>
</evidence>
<protein>
    <submittedName>
        <fullName evidence="2">Uncharacterized protein</fullName>
    </submittedName>
</protein>
<dbReference type="Proteomes" id="UP000701801">
    <property type="component" value="Unassembled WGS sequence"/>
</dbReference>
<keyword evidence="1" id="KW-0472">Membrane</keyword>
<keyword evidence="3" id="KW-1185">Reference proteome</keyword>
<dbReference type="EMBL" id="CAJVRM010000165">
    <property type="protein sequence ID" value="CAG8976190.1"/>
    <property type="molecule type" value="Genomic_DNA"/>
</dbReference>
<accession>A0A9N9LIN8</accession>
<organism evidence="2 3">
    <name type="scientific">Hymenoscyphus albidus</name>
    <dbReference type="NCBI Taxonomy" id="595503"/>
    <lineage>
        <taxon>Eukaryota</taxon>
        <taxon>Fungi</taxon>
        <taxon>Dikarya</taxon>
        <taxon>Ascomycota</taxon>
        <taxon>Pezizomycotina</taxon>
        <taxon>Leotiomycetes</taxon>
        <taxon>Helotiales</taxon>
        <taxon>Helotiaceae</taxon>
        <taxon>Hymenoscyphus</taxon>
    </lineage>
</organism>
<comment type="caution">
    <text evidence="2">The sequence shown here is derived from an EMBL/GenBank/DDBJ whole genome shotgun (WGS) entry which is preliminary data.</text>
</comment>
<evidence type="ECO:0000256" key="1">
    <source>
        <dbReference type="SAM" id="Phobius"/>
    </source>
</evidence>
<name>A0A9N9LIN8_9HELO</name>
<feature type="transmembrane region" description="Helical" evidence="1">
    <location>
        <begin position="96"/>
        <end position="116"/>
    </location>
</feature>
<keyword evidence="1" id="KW-1133">Transmembrane helix</keyword>